<evidence type="ECO:0008006" key="3">
    <source>
        <dbReference type="Google" id="ProtNLM"/>
    </source>
</evidence>
<dbReference type="EMBL" id="CP119311">
    <property type="protein sequence ID" value="WEK37953.1"/>
    <property type="molecule type" value="Genomic_DNA"/>
</dbReference>
<evidence type="ECO:0000313" key="1">
    <source>
        <dbReference type="EMBL" id="WEK37953.1"/>
    </source>
</evidence>
<gene>
    <name evidence="1" type="ORF">P0Y53_10620</name>
</gene>
<protein>
    <recommendedName>
        <fullName evidence="3">DUF928 domain-containing protein</fullName>
    </recommendedName>
</protein>
<reference evidence="1" key="1">
    <citation type="submission" date="2023-03" db="EMBL/GenBank/DDBJ databases">
        <title>Andean soil-derived lignocellulolytic bacterial consortium as a source of novel taxa and putative plastic-active enzymes.</title>
        <authorList>
            <person name="Diaz-Garcia L."/>
            <person name="Chuvochina M."/>
            <person name="Feuerriegel G."/>
            <person name="Bunk B."/>
            <person name="Sproer C."/>
            <person name="Streit W.R."/>
            <person name="Rodriguez L.M."/>
            <person name="Overmann J."/>
            <person name="Jimenez D.J."/>
        </authorList>
    </citation>
    <scope>NUCLEOTIDE SEQUENCE</scope>
    <source>
        <strain evidence="1">MAG 7</strain>
    </source>
</reference>
<evidence type="ECO:0000313" key="2">
    <source>
        <dbReference type="Proteomes" id="UP001220610"/>
    </source>
</evidence>
<proteinExistence type="predicted"/>
<dbReference type="Proteomes" id="UP001220610">
    <property type="component" value="Chromosome"/>
</dbReference>
<name>A0AAJ6BI49_9BACT</name>
<organism evidence="1 2">
    <name type="scientific">Candidatus Pseudobacter hemicellulosilyticus</name>
    <dbReference type="NCBI Taxonomy" id="3121375"/>
    <lineage>
        <taxon>Bacteria</taxon>
        <taxon>Pseudomonadati</taxon>
        <taxon>Bacteroidota</taxon>
        <taxon>Chitinophagia</taxon>
        <taxon>Chitinophagales</taxon>
        <taxon>Chitinophagaceae</taxon>
        <taxon>Pseudobacter</taxon>
    </lineage>
</organism>
<accession>A0AAJ6BI49</accession>
<dbReference type="AlphaFoldDB" id="A0AAJ6BI49"/>
<sequence>MKRHVLLLAGLLTGICLQAQVLVNFQFPPLGLTIKPQLWNLSLVNTATGSMPVRVEMVLTDIATNQRVLTGTSKVFTLPPGARQLQLSDVMPIVYNPGNAGYPMDPSPEGFLPIGVFNVCYSIVSLAGLEGYDVVGEACETLHIEPLSPPQLVVPLDEEALDITRPFFAWAPPAPLTAFQQLLYDWILVEVMPTQSPADALQQNIPVLTRQNLNYTHLQYPLSSPELDTSKLYAWRITAKNNIATVAHSETWTFRVQRYQQDEFSTTGAGYFARLHPVEDAAFVICSGVLRFEFLNQYNSNLVNLTLTDLSSTARKQLTLAAPAQIIRMGANFVQLDLRDQPGMIDRHMYLLEVTDFKQEKRFLKFEYRKSH</sequence>